<dbReference type="InterPro" id="IPR002818">
    <property type="entry name" value="DJ-1/PfpI"/>
</dbReference>
<dbReference type="AlphaFoldDB" id="A0A9P1M7P0"/>
<dbReference type="InterPro" id="IPR052158">
    <property type="entry name" value="INH-QAR"/>
</dbReference>
<dbReference type="InterPro" id="IPR029062">
    <property type="entry name" value="Class_I_gatase-like"/>
</dbReference>
<name>A0A9P1M7P0_9PEZI</name>
<dbReference type="EMBL" id="CALLCH030000005">
    <property type="protein sequence ID" value="CAI4212697.1"/>
    <property type="molecule type" value="Genomic_DNA"/>
</dbReference>
<dbReference type="PANTHER" id="PTHR43130">
    <property type="entry name" value="ARAC-FAMILY TRANSCRIPTIONAL REGULATOR"/>
    <property type="match status" value="1"/>
</dbReference>
<dbReference type="Gene3D" id="3.40.50.880">
    <property type="match status" value="1"/>
</dbReference>
<dbReference type="Pfam" id="PF01965">
    <property type="entry name" value="DJ-1_PfpI"/>
    <property type="match status" value="1"/>
</dbReference>
<organism evidence="2 3">
    <name type="scientific">Parascedosporium putredinis</name>
    <dbReference type="NCBI Taxonomy" id="1442378"/>
    <lineage>
        <taxon>Eukaryota</taxon>
        <taxon>Fungi</taxon>
        <taxon>Dikarya</taxon>
        <taxon>Ascomycota</taxon>
        <taxon>Pezizomycotina</taxon>
        <taxon>Sordariomycetes</taxon>
        <taxon>Hypocreomycetidae</taxon>
        <taxon>Microascales</taxon>
        <taxon>Microascaceae</taxon>
        <taxon>Parascedosporium</taxon>
    </lineage>
</organism>
<dbReference type="OrthoDB" id="543156at2759"/>
<dbReference type="SUPFAM" id="SSF52317">
    <property type="entry name" value="Class I glutamine amidotransferase-like"/>
    <property type="match status" value="1"/>
</dbReference>
<gene>
    <name evidence="2" type="ORF">PPNO1_LOCUS2448</name>
</gene>
<keyword evidence="3" id="KW-1185">Reference proteome</keyword>
<dbReference type="CDD" id="cd03139">
    <property type="entry name" value="GATase1_PfpI_2"/>
    <property type="match status" value="1"/>
</dbReference>
<accession>A0A9P1M7P0</accession>
<protein>
    <recommendedName>
        <fullName evidence="1">DJ-1/PfpI domain-containing protein</fullName>
    </recommendedName>
</protein>
<evidence type="ECO:0000259" key="1">
    <source>
        <dbReference type="Pfam" id="PF01965"/>
    </source>
</evidence>
<feature type="domain" description="DJ-1/PfpI" evidence="1">
    <location>
        <begin position="9"/>
        <end position="171"/>
    </location>
</feature>
<dbReference type="Proteomes" id="UP000838763">
    <property type="component" value="Unassembled WGS sequence"/>
</dbReference>
<evidence type="ECO:0000313" key="2">
    <source>
        <dbReference type="EMBL" id="CAI4212697.1"/>
    </source>
</evidence>
<dbReference type="PANTHER" id="PTHR43130:SF15">
    <property type="entry name" value="THIJ_PFPI FAMILY PROTEIN (AFU_ORTHOLOGUE AFUA_5G14240)"/>
    <property type="match status" value="1"/>
</dbReference>
<proteinExistence type="predicted"/>
<reference evidence="2" key="1">
    <citation type="submission" date="2022-11" db="EMBL/GenBank/DDBJ databases">
        <authorList>
            <person name="Scott C."/>
            <person name="Bruce N."/>
        </authorList>
    </citation>
    <scope>NUCLEOTIDE SEQUENCE</scope>
</reference>
<sequence length="206" mass="22705">MTNGTAPLRIAFVLFPAFAALDVFGPLGALNMASFEHPMTLALISTDLEPISIDRKIIDGFYRVDVIIVPGGHGTFDMELTQPHVDYLHAQMENPDLSYIMTVCTGASLLARTGAMAGRNATTNKAAFEWVQSVENATDINWIAKARWVVDGNLWTSSGVSAGTDMTLGWLEHLFGKNESERVRIYLEWNKLEQDDDPFAELLGLV</sequence>
<evidence type="ECO:0000313" key="3">
    <source>
        <dbReference type="Proteomes" id="UP000838763"/>
    </source>
</evidence>
<comment type="caution">
    <text evidence="2">The sequence shown here is derived from an EMBL/GenBank/DDBJ whole genome shotgun (WGS) entry which is preliminary data.</text>
</comment>